<reference evidence="1 2" key="1">
    <citation type="submission" date="2020-05" db="EMBL/GenBank/DDBJ databases">
        <title>Nakamurella sp. DB0629 isolated from air conditioner.</title>
        <authorList>
            <person name="Kim D.H."/>
            <person name="Kim D.-U."/>
        </authorList>
    </citation>
    <scope>NUCLEOTIDE SEQUENCE [LARGE SCALE GENOMIC DNA]</scope>
    <source>
        <strain evidence="1 2">DB0629</strain>
    </source>
</reference>
<dbReference type="EMBL" id="JABEND010000007">
    <property type="protein sequence ID" value="NNG36654.1"/>
    <property type="molecule type" value="Genomic_DNA"/>
</dbReference>
<evidence type="ECO:0000313" key="2">
    <source>
        <dbReference type="Proteomes" id="UP000562984"/>
    </source>
</evidence>
<dbReference type="Proteomes" id="UP000562984">
    <property type="component" value="Unassembled WGS sequence"/>
</dbReference>
<protein>
    <submittedName>
        <fullName evidence="1">Uncharacterized protein</fullName>
    </submittedName>
</protein>
<gene>
    <name evidence="1" type="ORF">HKD39_13230</name>
</gene>
<accession>A0A849A6R0</accession>
<evidence type="ECO:0000313" key="1">
    <source>
        <dbReference type="EMBL" id="NNG36654.1"/>
    </source>
</evidence>
<keyword evidence="2" id="KW-1185">Reference proteome</keyword>
<sequence length="83" mass="9169">MTRHQSFGLPLLFPVPDGSVDRDLARLDADLAAVAARRPPGNPDGSAPRLRVPRRVGHWLARLRRTFARIGDSATFRTLAQGR</sequence>
<dbReference type="AlphaFoldDB" id="A0A849A6R0"/>
<dbReference type="RefSeq" id="WP_171200341.1">
    <property type="nucleotide sequence ID" value="NZ_JABEND010000007.1"/>
</dbReference>
<proteinExistence type="predicted"/>
<comment type="caution">
    <text evidence="1">The sequence shown here is derived from an EMBL/GenBank/DDBJ whole genome shotgun (WGS) entry which is preliminary data.</text>
</comment>
<organism evidence="1 2">
    <name type="scientific">Nakamurella aerolata</name>
    <dbReference type="NCBI Taxonomy" id="1656892"/>
    <lineage>
        <taxon>Bacteria</taxon>
        <taxon>Bacillati</taxon>
        <taxon>Actinomycetota</taxon>
        <taxon>Actinomycetes</taxon>
        <taxon>Nakamurellales</taxon>
        <taxon>Nakamurellaceae</taxon>
        <taxon>Nakamurella</taxon>
    </lineage>
</organism>
<name>A0A849A6R0_9ACTN</name>